<evidence type="ECO:0000259" key="3">
    <source>
        <dbReference type="Pfam" id="PF08279"/>
    </source>
</evidence>
<proteinExistence type="predicted"/>
<protein>
    <submittedName>
        <fullName evidence="4">Transcription repressor NadR</fullName>
    </submittedName>
</protein>
<dbReference type="Pfam" id="PF02829">
    <property type="entry name" value="3H"/>
    <property type="match status" value="1"/>
</dbReference>
<evidence type="ECO:0000259" key="2">
    <source>
        <dbReference type="Pfam" id="PF02829"/>
    </source>
</evidence>
<dbReference type="PANTHER" id="PTHR40068:SF1">
    <property type="entry name" value="TRANSCRIPTION REPRESSOR NIAR-RELATED"/>
    <property type="match status" value="1"/>
</dbReference>
<dbReference type="InterPro" id="IPR026043">
    <property type="entry name" value="NadR"/>
</dbReference>
<dbReference type="PIRSF" id="PIRSF037847">
    <property type="entry name" value="NiaR"/>
    <property type="match status" value="1"/>
</dbReference>
<dbReference type="PANTHER" id="PTHR40068">
    <property type="entry name" value="TRANSCRIPTION REPRESSOR NIAR-RELATED"/>
    <property type="match status" value="1"/>
</dbReference>
<dbReference type="EMBL" id="DVMP01000145">
    <property type="protein sequence ID" value="HIU26382.1"/>
    <property type="molecule type" value="Genomic_DNA"/>
</dbReference>
<dbReference type="GO" id="GO:0046872">
    <property type="term" value="F:metal ion binding"/>
    <property type="evidence" value="ECO:0007669"/>
    <property type="project" value="UniProtKB-KW"/>
</dbReference>
<dbReference type="Gene3D" id="3.30.1340.20">
    <property type="entry name" value="3H domain"/>
    <property type="match status" value="1"/>
</dbReference>
<dbReference type="Gene3D" id="1.10.10.10">
    <property type="entry name" value="Winged helix-like DNA-binding domain superfamily/Winged helix DNA-binding domain"/>
    <property type="match status" value="1"/>
</dbReference>
<feature type="binding site" evidence="1">
    <location>
        <position position="90"/>
    </location>
    <ligand>
        <name>Ni(2+)</name>
        <dbReference type="ChEBI" id="CHEBI:49786"/>
    </ligand>
</feature>
<dbReference type="InterPro" id="IPR004173">
    <property type="entry name" value="3H_domain"/>
</dbReference>
<dbReference type="InterPro" id="IPR036388">
    <property type="entry name" value="WH-like_DNA-bd_sf"/>
</dbReference>
<dbReference type="Pfam" id="PF08279">
    <property type="entry name" value="HTH_11"/>
    <property type="match status" value="1"/>
</dbReference>
<evidence type="ECO:0000313" key="5">
    <source>
        <dbReference type="Proteomes" id="UP000824090"/>
    </source>
</evidence>
<dbReference type="SUPFAM" id="SSF75500">
    <property type="entry name" value="Putative transcriptional regulator TM1602, C-terminal domain"/>
    <property type="match status" value="1"/>
</dbReference>
<feature type="domain" description="3H" evidence="2">
    <location>
        <begin position="78"/>
        <end position="175"/>
    </location>
</feature>
<organism evidence="4 5">
    <name type="scientific">Candidatus Allocopromorpha excrementigallinarum</name>
    <dbReference type="NCBI Taxonomy" id="2840742"/>
    <lineage>
        <taxon>Bacteria</taxon>
        <taxon>Bacillati</taxon>
        <taxon>Bacillota</taxon>
        <taxon>Clostridia</taxon>
        <taxon>Eubacteriales</taxon>
        <taxon>Eubacteriaceae</taxon>
        <taxon>Eubacteriaceae incertae sedis</taxon>
        <taxon>Candidatus Allocopromorpha</taxon>
    </lineage>
</organism>
<comment type="caution">
    <text evidence="4">The sequence shown here is derived from an EMBL/GenBank/DDBJ whole genome shotgun (WGS) entry which is preliminary data.</text>
</comment>
<dbReference type="InterPro" id="IPR035922">
    <property type="entry name" value="3H_dom_sf"/>
</dbReference>
<dbReference type="InterPro" id="IPR036390">
    <property type="entry name" value="WH_DNA-bd_sf"/>
</dbReference>
<keyword evidence="1" id="KW-0533">Nickel</keyword>
<keyword evidence="1" id="KW-0479">Metal-binding</keyword>
<dbReference type="AlphaFoldDB" id="A0A9D1I253"/>
<dbReference type="Proteomes" id="UP000824090">
    <property type="component" value="Unassembled WGS sequence"/>
</dbReference>
<reference evidence="4" key="1">
    <citation type="submission" date="2020-10" db="EMBL/GenBank/DDBJ databases">
        <authorList>
            <person name="Gilroy R."/>
        </authorList>
    </citation>
    <scope>NUCLEOTIDE SEQUENCE</scope>
    <source>
        <strain evidence="4">ChiHcec3-6078</strain>
    </source>
</reference>
<feature type="domain" description="Helix-turn-helix type 11" evidence="3">
    <location>
        <begin position="10"/>
        <end position="63"/>
    </location>
</feature>
<feature type="binding site" evidence="1">
    <location>
        <position position="152"/>
    </location>
    <ligand>
        <name>Ni(2+)</name>
        <dbReference type="ChEBI" id="CHEBI:49786"/>
    </ligand>
</feature>
<accession>A0A9D1I253</accession>
<feature type="binding site" evidence="1">
    <location>
        <position position="82"/>
    </location>
    <ligand>
        <name>Ni(2+)</name>
        <dbReference type="ChEBI" id="CHEBI:49786"/>
    </ligand>
</feature>
<reference evidence="4" key="2">
    <citation type="journal article" date="2021" name="PeerJ">
        <title>Extensive microbial diversity within the chicken gut microbiome revealed by metagenomics and culture.</title>
        <authorList>
            <person name="Gilroy R."/>
            <person name="Ravi A."/>
            <person name="Getino M."/>
            <person name="Pursley I."/>
            <person name="Horton D.L."/>
            <person name="Alikhan N.F."/>
            <person name="Baker D."/>
            <person name="Gharbi K."/>
            <person name="Hall N."/>
            <person name="Watson M."/>
            <person name="Adriaenssens E.M."/>
            <person name="Foster-Nyarko E."/>
            <person name="Jarju S."/>
            <person name="Secka A."/>
            <person name="Antonio M."/>
            <person name="Oren A."/>
            <person name="Chaudhuri R.R."/>
            <person name="La Ragione R."/>
            <person name="Hildebrand F."/>
            <person name="Pallen M.J."/>
        </authorList>
    </citation>
    <scope>NUCLEOTIDE SEQUENCE</scope>
    <source>
        <strain evidence="4">ChiHcec3-6078</strain>
    </source>
</reference>
<sequence>MDRERSAEERRQYIISALEKAHSPVSASSLAGELSVSRQIIVGDVAILRASGREILATPRGYILELSKKKDFPFTGMIACRHTKEQLRPELYTIVDFGATVIDVTIEHAIYGELSGKLDLSSRYDVDRFMEKVENERNSAPISTLTGGAHLHSIGCKDEAVFQMIKNALRELGILME</sequence>
<dbReference type="InterPro" id="IPR013196">
    <property type="entry name" value="HTH_11"/>
</dbReference>
<evidence type="ECO:0000313" key="4">
    <source>
        <dbReference type="EMBL" id="HIU26382.1"/>
    </source>
</evidence>
<dbReference type="SUPFAM" id="SSF46785">
    <property type="entry name" value="Winged helix' DNA-binding domain"/>
    <property type="match status" value="1"/>
</dbReference>
<name>A0A9D1I253_9FIRM</name>
<feature type="binding site" evidence="1">
    <location>
        <position position="150"/>
    </location>
    <ligand>
        <name>Ni(2+)</name>
        <dbReference type="ChEBI" id="CHEBI:49786"/>
    </ligand>
</feature>
<evidence type="ECO:0000256" key="1">
    <source>
        <dbReference type="PIRSR" id="PIRSR037847-1"/>
    </source>
</evidence>
<gene>
    <name evidence="4" type="ORF">IAC50_07830</name>
</gene>